<dbReference type="Pfam" id="PF00293">
    <property type="entry name" value="NUDIX"/>
    <property type="match status" value="1"/>
</dbReference>
<dbReference type="PANTHER" id="PTHR12992:SF11">
    <property type="entry name" value="MITOCHONDRIAL COENZYME A DIPHOSPHATASE NUDT8"/>
    <property type="match status" value="1"/>
</dbReference>
<evidence type="ECO:0000256" key="1">
    <source>
        <dbReference type="ARBA" id="ARBA00001936"/>
    </source>
</evidence>
<dbReference type="PANTHER" id="PTHR12992">
    <property type="entry name" value="NUDIX HYDROLASE"/>
    <property type="match status" value="1"/>
</dbReference>
<dbReference type="InterPro" id="IPR015797">
    <property type="entry name" value="NUDIX_hydrolase-like_dom_sf"/>
</dbReference>
<reference evidence="10 11" key="1">
    <citation type="submission" date="2018-06" db="EMBL/GenBank/DDBJ databases">
        <title>Genomic Encyclopedia of Type Strains, Phase IV (KMG-IV): sequencing the most valuable type-strain genomes for metagenomic binning, comparative biology and taxonomic classification.</title>
        <authorList>
            <person name="Goeker M."/>
        </authorList>
    </citation>
    <scope>NUCLEOTIDE SEQUENCE [LARGE SCALE GENOMIC DNA]</scope>
    <source>
        <strain evidence="10 11">DSM 45521</strain>
    </source>
</reference>
<dbReference type="EMBL" id="QJSP01000011">
    <property type="protein sequence ID" value="PYE14935.1"/>
    <property type="molecule type" value="Genomic_DNA"/>
</dbReference>
<evidence type="ECO:0000313" key="11">
    <source>
        <dbReference type="Proteomes" id="UP000247591"/>
    </source>
</evidence>
<comment type="cofactor">
    <cofactor evidence="2">
        <name>Mg(2+)</name>
        <dbReference type="ChEBI" id="CHEBI:18420"/>
    </cofactor>
</comment>
<keyword evidence="4" id="KW-0479">Metal-binding</keyword>
<evidence type="ECO:0000256" key="7">
    <source>
        <dbReference type="ARBA" id="ARBA00023211"/>
    </source>
</evidence>
<evidence type="ECO:0000256" key="3">
    <source>
        <dbReference type="ARBA" id="ARBA00005582"/>
    </source>
</evidence>
<keyword evidence="7" id="KW-0464">Manganese</keyword>
<dbReference type="GO" id="GO:0046872">
    <property type="term" value="F:metal ion binding"/>
    <property type="evidence" value="ECO:0007669"/>
    <property type="project" value="UniProtKB-KW"/>
</dbReference>
<dbReference type="PROSITE" id="PS00893">
    <property type="entry name" value="NUDIX_BOX"/>
    <property type="match status" value="1"/>
</dbReference>
<proteinExistence type="inferred from homology"/>
<evidence type="ECO:0000256" key="4">
    <source>
        <dbReference type="ARBA" id="ARBA00022723"/>
    </source>
</evidence>
<comment type="cofactor">
    <cofactor evidence="1">
        <name>Mn(2+)</name>
        <dbReference type="ChEBI" id="CHEBI:29035"/>
    </cofactor>
</comment>
<protein>
    <submittedName>
        <fullName evidence="10">NUDIX domain-containing protein</fullName>
    </submittedName>
</protein>
<dbReference type="Proteomes" id="UP000247591">
    <property type="component" value="Unassembled WGS sequence"/>
</dbReference>
<feature type="domain" description="Nudix hydrolase" evidence="9">
    <location>
        <begin position="48"/>
        <end position="183"/>
    </location>
</feature>
<gene>
    <name evidence="10" type="ORF">DFR67_1119</name>
</gene>
<evidence type="ECO:0000313" key="10">
    <source>
        <dbReference type="EMBL" id="PYE14935.1"/>
    </source>
</evidence>
<keyword evidence="11" id="KW-1185">Reference proteome</keyword>
<evidence type="ECO:0000256" key="2">
    <source>
        <dbReference type="ARBA" id="ARBA00001946"/>
    </source>
</evidence>
<keyword evidence="6" id="KW-0460">Magnesium</keyword>
<name>A0A318RXL9_WILLI</name>
<dbReference type="GO" id="GO:0010945">
    <property type="term" value="F:coenzyme A diphosphatase activity"/>
    <property type="evidence" value="ECO:0007669"/>
    <property type="project" value="InterPro"/>
</dbReference>
<dbReference type="SUPFAM" id="SSF55811">
    <property type="entry name" value="Nudix"/>
    <property type="match status" value="1"/>
</dbReference>
<dbReference type="InterPro" id="IPR020084">
    <property type="entry name" value="NUDIX_hydrolase_CS"/>
</dbReference>
<evidence type="ECO:0000256" key="6">
    <source>
        <dbReference type="ARBA" id="ARBA00022842"/>
    </source>
</evidence>
<dbReference type="PRINTS" id="PR00502">
    <property type="entry name" value="NUDIXFAMILY"/>
</dbReference>
<comment type="caution">
    <text evidence="10">The sequence shown here is derived from an EMBL/GenBank/DDBJ whole genome shotgun (WGS) entry which is preliminary data.</text>
</comment>
<evidence type="ECO:0000259" key="9">
    <source>
        <dbReference type="PROSITE" id="PS51462"/>
    </source>
</evidence>
<dbReference type="PROSITE" id="PS51462">
    <property type="entry name" value="NUDIX"/>
    <property type="match status" value="1"/>
</dbReference>
<dbReference type="InterPro" id="IPR000086">
    <property type="entry name" value="NUDIX_hydrolase_dom"/>
</dbReference>
<organism evidence="10 11">
    <name type="scientific">Williamsia limnetica</name>
    <dbReference type="NCBI Taxonomy" id="882452"/>
    <lineage>
        <taxon>Bacteria</taxon>
        <taxon>Bacillati</taxon>
        <taxon>Actinomycetota</taxon>
        <taxon>Actinomycetes</taxon>
        <taxon>Mycobacteriales</taxon>
        <taxon>Nocardiaceae</taxon>
        <taxon>Williamsia</taxon>
    </lineage>
</organism>
<accession>A0A318RXL9</accession>
<dbReference type="CDD" id="cd03426">
    <property type="entry name" value="NUDIX_CoAse_Nudt7"/>
    <property type="match status" value="1"/>
</dbReference>
<dbReference type="InterPro" id="IPR020476">
    <property type="entry name" value="Nudix_hydrolase"/>
</dbReference>
<dbReference type="Gene3D" id="3.90.79.10">
    <property type="entry name" value="Nucleoside Triphosphate Pyrophosphohydrolase"/>
    <property type="match status" value="1"/>
</dbReference>
<evidence type="ECO:0000256" key="8">
    <source>
        <dbReference type="RuleBase" id="RU003476"/>
    </source>
</evidence>
<sequence>MTVRYGIVKCMNGITTPGADQDSPEDLRASIVRRLDAFDHTTAPLDGARGAAVVIAVTSRNGEYGIWLTKRPSKMREHPGQFALPGGRIEPGEDYATAALRELHEELGVEVDPADVLGRLDDYVTRSGYVITPIVCWAGPDRETNPNPGEVAQLFFIPMADLQVTPRFIDIPESERPVIQMPLVGSLIHAPTGAVMYQFAEVVLGGRATRVNELEQPVFAWR</sequence>
<dbReference type="AlphaFoldDB" id="A0A318RXL9"/>
<evidence type="ECO:0000256" key="5">
    <source>
        <dbReference type="ARBA" id="ARBA00022801"/>
    </source>
</evidence>
<keyword evidence="5 8" id="KW-0378">Hydrolase</keyword>
<dbReference type="InterPro" id="IPR045121">
    <property type="entry name" value="CoAse"/>
</dbReference>
<comment type="similarity">
    <text evidence="3 8">Belongs to the Nudix hydrolase family.</text>
</comment>